<dbReference type="Gene3D" id="2.140.10.10">
    <property type="entry name" value="Quinoprotein alcohol dehydrogenase-like superfamily"/>
    <property type="match status" value="1"/>
</dbReference>
<reference evidence="2" key="1">
    <citation type="submission" date="2018-05" db="EMBL/GenBank/DDBJ databases">
        <authorList>
            <person name="Lanie J.A."/>
            <person name="Ng W.-L."/>
            <person name="Kazmierczak K.M."/>
            <person name="Andrzejewski T.M."/>
            <person name="Davidsen T.M."/>
            <person name="Wayne K.J."/>
            <person name="Tettelin H."/>
            <person name="Glass J.I."/>
            <person name="Rusch D."/>
            <person name="Podicherti R."/>
            <person name="Tsui H.-C.T."/>
            <person name="Winkler M.E."/>
        </authorList>
    </citation>
    <scope>NUCLEOTIDE SEQUENCE</scope>
</reference>
<proteinExistence type="predicted"/>
<protein>
    <recommendedName>
        <fullName evidence="1">Pyrrolo-quinoline quinone repeat domain-containing protein</fullName>
    </recommendedName>
</protein>
<dbReference type="InterPro" id="IPR002372">
    <property type="entry name" value="PQQ_rpt_dom"/>
</dbReference>
<dbReference type="AlphaFoldDB" id="A0A382Z7B3"/>
<accession>A0A382Z7B3</accession>
<feature type="domain" description="Pyrrolo-quinoline quinone repeat" evidence="1">
    <location>
        <begin position="39"/>
        <end position="141"/>
    </location>
</feature>
<sequence>MRFHPIRRRQFYVVLALAILMAWPTLAVAQEGNNPYGEWRYQSADSWGTRYSPVDQVNAENFEDLEIAWLWRGDNFGPAPASTSRSTPTYVDGILYSVAGERRTVIALDPSTGETLWTYREPNTTRWERSMRASYGKGVGY</sequence>
<organism evidence="2">
    <name type="scientific">marine metagenome</name>
    <dbReference type="NCBI Taxonomy" id="408172"/>
    <lineage>
        <taxon>unclassified sequences</taxon>
        <taxon>metagenomes</taxon>
        <taxon>ecological metagenomes</taxon>
    </lineage>
</organism>
<feature type="non-terminal residue" evidence="2">
    <location>
        <position position="141"/>
    </location>
</feature>
<name>A0A382Z7B3_9ZZZZ</name>
<dbReference type="SUPFAM" id="SSF50998">
    <property type="entry name" value="Quinoprotein alcohol dehydrogenase-like"/>
    <property type="match status" value="1"/>
</dbReference>
<gene>
    <name evidence="2" type="ORF">METZ01_LOCUS444258</name>
</gene>
<dbReference type="EMBL" id="UINC01181623">
    <property type="protein sequence ID" value="SVD91404.1"/>
    <property type="molecule type" value="Genomic_DNA"/>
</dbReference>
<dbReference type="Pfam" id="PF01011">
    <property type="entry name" value="PQQ"/>
    <property type="match status" value="1"/>
</dbReference>
<evidence type="ECO:0000313" key="2">
    <source>
        <dbReference type="EMBL" id="SVD91404.1"/>
    </source>
</evidence>
<evidence type="ECO:0000259" key="1">
    <source>
        <dbReference type="Pfam" id="PF01011"/>
    </source>
</evidence>
<dbReference type="InterPro" id="IPR011047">
    <property type="entry name" value="Quinoprotein_ADH-like_sf"/>
</dbReference>